<dbReference type="KEGG" id="mez:Mtc_1088"/>
<dbReference type="InterPro" id="IPR006016">
    <property type="entry name" value="UspA"/>
</dbReference>
<dbReference type="EMBL" id="CP003243">
    <property type="protein sequence ID" value="AFC99844.1"/>
    <property type="molecule type" value="Genomic_DNA"/>
</dbReference>
<dbReference type="InterPro" id="IPR014729">
    <property type="entry name" value="Rossmann-like_a/b/a_fold"/>
</dbReference>
<dbReference type="Proteomes" id="UP000005233">
    <property type="component" value="Chromosome"/>
</dbReference>
<dbReference type="AlphaFoldDB" id="H8I714"/>
<proteinExistence type="inferred from homology"/>
<feature type="domain" description="UspA" evidence="2">
    <location>
        <begin position="1"/>
        <end position="142"/>
    </location>
</feature>
<dbReference type="PRINTS" id="PR01438">
    <property type="entry name" value="UNVRSLSTRESS"/>
</dbReference>
<dbReference type="STRING" id="1041930.Mtc_1088"/>
<protein>
    <submittedName>
        <fullName evidence="3">Universal stress protein UspA and related nucleotide-binding protein</fullName>
    </submittedName>
</protein>
<dbReference type="Gene3D" id="3.40.50.620">
    <property type="entry name" value="HUPs"/>
    <property type="match status" value="1"/>
</dbReference>
<dbReference type="CDD" id="cd00293">
    <property type="entry name" value="USP-like"/>
    <property type="match status" value="1"/>
</dbReference>
<dbReference type="PANTHER" id="PTHR46268">
    <property type="entry name" value="STRESS RESPONSE PROTEIN NHAX"/>
    <property type="match status" value="1"/>
</dbReference>
<dbReference type="PANTHER" id="PTHR46268:SF15">
    <property type="entry name" value="UNIVERSAL STRESS PROTEIN HP_0031"/>
    <property type="match status" value="1"/>
</dbReference>
<keyword evidence="4" id="KW-1185">Reference proteome</keyword>
<evidence type="ECO:0000313" key="4">
    <source>
        <dbReference type="Proteomes" id="UP000005233"/>
    </source>
</evidence>
<dbReference type="OrthoDB" id="105697at2157"/>
<dbReference type="GeneID" id="11971213"/>
<evidence type="ECO:0000313" key="3">
    <source>
        <dbReference type="EMBL" id="AFC99844.1"/>
    </source>
</evidence>
<accession>H8I714</accession>
<evidence type="ECO:0000256" key="1">
    <source>
        <dbReference type="ARBA" id="ARBA00008791"/>
    </source>
</evidence>
<dbReference type="RefSeq" id="WP_014405682.1">
    <property type="nucleotide sequence ID" value="NC_017034.1"/>
</dbReference>
<gene>
    <name evidence="3" type="primary">uspA-3</name>
    <name evidence="3" type="ordered locus">Mtc_1088</name>
</gene>
<organism evidence="3 4">
    <name type="scientific">Methanocella conradii (strain DSM 24694 / JCM 17849 / CGMCC 1.5162 / HZ254)</name>
    <dbReference type="NCBI Taxonomy" id="1041930"/>
    <lineage>
        <taxon>Archaea</taxon>
        <taxon>Methanobacteriati</taxon>
        <taxon>Methanobacteriota</taxon>
        <taxon>Stenosarchaea group</taxon>
        <taxon>Methanomicrobia</taxon>
        <taxon>Methanocellales</taxon>
        <taxon>Methanocellaceae</taxon>
        <taxon>Methanocella</taxon>
    </lineage>
</organism>
<name>H8I714_METCZ</name>
<dbReference type="eggNOG" id="arCOG02053">
    <property type="taxonomic scope" value="Archaea"/>
</dbReference>
<dbReference type="HOGENOM" id="CLU_049301_16_2_2"/>
<evidence type="ECO:0000259" key="2">
    <source>
        <dbReference type="Pfam" id="PF00582"/>
    </source>
</evidence>
<dbReference type="Pfam" id="PF00582">
    <property type="entry name" value="Usp"/>
    <property type="match status" value="1"/>
</dbReference>
<sequence length="146" mass="16122">MYKNILIPVDDQEQSYAAIRVAGMMAACDKARVTLFHVRKPPQEVVTDIVTENKLFALPLKERESRMFAKCRDILMAFGVEPKVKVVESENVAATILDECSSGAYDVIIMGHRGRKALKQLLLGSVANGVLTESPCPVILVHVPKE</sequence>
<dbReference type="SUPFAM" id="SSF52402">
    <property type="entry name" value="Adenine nucleotide alpha hydrolases-like"/>
    <property type="match status" value="1"/>
</dbReference>
<dbReference type="InterPro" id="IPR006015">
    <property type="entry name" value="Universal_stress_UspA"/>
</dbReference>
<comment type="similarity">
    <text evidence="1">Belongs to the universal stress protein A family.</text>
</comment>
<reference evidence="3 4" key="1">
    <citation type="journal article" date="2012" name="J. Bacteriol.">
        <title>Complete genome sequence of a thermophilic methanogen, Methanocella conradii HZ254, isolated from Chinese rice field soil.</title>
        <authorList>
            <person name="Lu Z."/>
            <person name="Lu Y."/>
        </authorList>
    </citation>
    <scope>NUCLEOTIDE SEQUENCE [LARGE SCALE GENOMIC DNA]</scope>
    <source>
        <strain evidence="4">DSM 24694 / JCM 17849 / CGMCC 1.5162 / HZ254</strain>
    </source>
</reference>